<name>R0H9W5_9BRAS</name>
<protein>
    <submittedName>
        <fullName evidence="1">Uncharacterized protein</fullName>
    </submittedName>
</protein>
<dbReference type="Proteomes" id="UP000029121">
    <property type="component" value="Unassembled WGS sequence"/>
</dbReference>
<accession>R0H9W5</accession>
<gene>
    <name evidence="1" type="ORF">CARUB_v10019622mg</name>
</gene>
<dbReference type="EMBL" id="KB870809">
    <property type="protein sequence ID" value="EOA26184.1"/>
    <property type="molecule type" value="Genomic_DNA"/>
</dbReference>
<proteinExistence type="predicted"/>
<dbReference type="AlphaFoldDB" id="R0H9W5"/>
<sequence length="71" mass="8233">MLFKAIGDDVIGCVQLLAIEIEKQVKNFKRRNEKVFCFVEWKLYLLLFLSRKSGCIHVVTCKANGKKIKTE</sequence>
<evidence type="ECO:0000313" key="2">
    <source>
        <dbReference type="Proteomes" id="UP000029121"/>
    </source>
</evidence>
<evidence type="ECO:0000313" key="1">
    <source>
        <dbReference type="EMBL" id="EOA26184.1"/>
    </source>
</evidence>
<reference evidence="2" key="1">
    <citation type="journal article" date="2013" name="Nat. Genet.">
        <title>The Capsella rubella genome and the genomic consequences of rapid mating system evolution.</title>
        <authorList>
            <person name="Slotte T."/>
            <person name="Hazzouri K.M."/>
            <person name="Agren J.A."/>
            <person name="Koenig D."/>
            <person name="Maumus F."/>
            <person name="Guo Y.L."/>
            <person name="Steige K."/>
            <person name="Platts A.E."/>
            <person name="Escobar J.S."/>
            <person name="Newman L.K."/>
            <person name="Wang W."/>
            <person name="Mandakova T."/>
            <person name="Vello E."/>
            <person name="Smith L.M."/>
            <person name="Henz S.R."/>
            <person name="Steffen J."/>
            <person name="Takuno S."/>
            <person name="Brandvain Y."/>
            <person name="Coop G."/>
            <person name="Andolfatto P."/>
            <person name="Hu T.T."/>
            <person name="Blanchette M."/>
            <person name="Clark R.M."/>
            <person name="Quesneville H."/>
            <person name="Nordborg M."/>
            <person name="Gaut B.S."/>
            <person name="Lysak M.A."/>
            <person name="Jenkins J."/>
            <person name="Grimwood J."/>
            <person name="Chapman J."/>
            <person name="Prochnik S."/>
            <person name="Shu S."/>
            <person name="Rokhsar D."/>
            <person name="Schmutz J."/>
            <person name="Weigel D."/>
            <person name="Wright S.I."/>
        </authorList>
    </citation>
    <scope>NUCLEOTIDE SEQUENCE [LARGE SCALE GENOMIC DNA]</scope>
    <source>
        <strain evidence="2">cv. Monte Gargano</strain>
    </source>
</reference>
<keyword evidence="2" id="KW-1185">Reference proteome</keyword>
<organism evidence="1 2">
    <name type="scientific">Capsella rubella</name>
    <dbReference type="NCBI Taxonomy" id="81985"/>
    <lineage>
        <taxon>Eukaryota</taxon>
        <taxon>Viridiplantae</taxon>
        <taxon>Streptophyta</taxon>
        <taxon>Embryophyta</taxon>
        <taxon>Tracheophyta</taxon>
        <taxon>Spermatophyta</taxon>
        <taxon>Magnoliopsida</taxon>
        <taxon>eudicotyledons</taxon>
        <taxon>Gunneridae</taxon>
        <taxon>Pentapetalae</taxon>
        <taxon>rosids</taxon>
        <taxon>malvids</taxon>
        <taxon>Brassicales</taxon>
        <taxon>Brassicaceae</taxon>
        <taxon>Camelineae</taxon>
        <taxon>Capsella</taxon>
    </lineage>
</organism>